<feature type="compositionally biased region" description="Basic and acidic residues" evidence="4">
    <location>
        <begin position="265"/>
        <end position="280"/>
    </location>
</feature>
<keyword evidence="7" id="KW-1185">Reference proteome</keyword>
<evidence type="ECO:0000313" key="7">
    <source>
        <dbReference type="Proteomes" id="UP000291343"/>
    </source>
</evidence>
<evidence type="ECO:0000259" key="5">
    <source>
        <dbReference type="PROSITE" id="PS51800"/>
    </source>
</evidence>
<evidence type="ECO:0000256" key="4">
    <source>
        <dbReference type="SAM" id="MobiDB-lite"/>
    </source>
</evidence>
<dbReference type="Pfam" id="PF05253">
    <property type="entry name" value="zf-U11-48K"/>
    <property type="match status" value="1"/>
</dbReference>
<keyword evidence="2" id="KW-0863">Zinc-finger</keyword>
<keyword evidence="1" id="KW-0479">Metal-binding</keyword>
<protein>
    <recommendedName>
        <fullName evidence="5">CHHC U11-48K-type domain-containing protein</fullName>
    </recommendedName>
</protein>
<dbReference type="InterPro" id="IPR022776">
    <property type="entry name" value="TRM13/UPF0224_CHHC_Znf_dom"/>
</dbReference>
<feature type="region of interest" description="Disordered" evidence="4">
    <location>
        <begin position="296"/>
        <end position="325"/>
    </location>
</feature>
<evidence type="ECO:0000256" key="1">
    <source>
        <dbReference type="ARBA" id="ARBA00022723"/>
    </source>
</evidence>
<dbReference type="STRING" id="195883.A0A482XFR5"/>
<feature type="region of interest" description="Disordered" evidence="4">
    <location>
        <begin position="163"/>
        <end position="280"/>
    </location>
</feature>
<feature type="domain" description="CHHC U11-48K-type" evidence="5">
    <location>
        <begin position="14"/>
        <end position="41"/>
    </location>
</feature>
<dbReference type="EMBL" id="QKKF02010319">
    <property type="protein sequence ID" value="RZF44623.1"/>
    <property type="molecule type" value="Genomic_DNA"/>
</dbReference>
<name>A0A482XFR5_LAOST</name>
<feature type="compositionally biased region" description="Acidic residues" evidence="4">
    <location>
        <begin position="198"/>
        <end position="227"/>
    </location>
</feature>
<evidence type="ECO:0000256" key="2">
    <source>
        <dbReference type="ARBA" id="ARBA00022771"/>
    </source>
</evidence>
<dbReference type="InParanoid" id="A0A482XFR5"/>
<dbReference type="Proteomes" id="UP000291343">
    <property type="component" value="Unassembled WGS sequence"/>
</dbReference>
<gene>
    <name evidence="6" type="ORF">LSTR_LSTR000575</name>
</gene>
<proteinExistence type="predicted"/>
<reference evidence="6 7" key="1">
    <citation type="journal article" date="2017" name="Gigascience">
        <title>Genome sequence of the small brown planthopper, Laodelphax striatellus.</title>
        <authorList>
            <person name="Zhu J."/>
            <person name="Jiang F."/>
            <person name="Wang X."/>
            <person name="Yang P."/>
            <person name="Bao Y."/>
            <person name="Zhao W."/>
            <person name="Wang W."/>
            <person name="Lu H."/>
            <person name="Wang Q."/>
            <person name="Cui N."/>
            <person name="Li J."/>
            <person name="Chen X."/>
            <person name="Luo L."/>
            <person name="Yu J."/>
            <person name="Kang L."/>
            <person name="Cui F."/>
        </authorList>
    </citation>
    <scope>NUCLEOTIDE SEQUENCE [LARGE SCALE GENOMIC DNA]</scope>
    <source>
        <strain evidence="6">Lst14</strain>
    </source>
</reference>
<dbReference type="SMR" id="A0A482XFR5"/>
<evidence type="ECO:0000256" key="3">
    <source>
        <dbReference type="ARBA" id="ARBA00022833"/>
    </source>
</evidence>
<accession>A0A482XFR5</accession>
<feature type="compositionally biased region" description="Basic and acidic residues" evidence="4">
    <location>
        <begin position="184"/>
        <end position="197"/>
    </location>
</feature>
<feature type="compositionally biased region" description="Low complexity" evidence="4">
    <location>
        <begin position="362"/>
        <end position="383"/>
    </location>
</feature>
<dbReference type="SUPFAM" id="SSF57667">
    <property type="entry name" value="beta-beta-alpha zinc fingers"/>
    <property type="match status" value="1"/>
</dbReference>
<organism evidence="6 7">
    <name type="scientific">Laodelphax striatellus</name>
    <name type="common">Small brown planthopper</name>
    <name type="synonym">Delphax striatella</name>
    <dbReference type="NCBI Taxonomy" id="195883"/>
    <lineage>
        <taxon>Eukaryota</taxon>
        <taxon>Metazoa</taxon>
        <taxon>Ecdysozoa</taxon>
        <taxon>Arthropoda</taxon>
        <taxon>Hexapoda</taxon>
        <taxon>Insecta</taxon>
        <taxon>Pterygota</taxon>
        <taxon>Neoptera</taxon>
        <taxon>Paraneoptera</taxon>
        <taxon>Hemiptera</taxon>
        <taxon>Auchenorrhyncha</taxon>
        <taxon>Fulgoroidea</taxon>
        <taxon>Delphacidae</taxon>
        <taxon>Criomorphinae</taxon>
        <taxon>Laodelphax</taxon>
    </lineage>
</organism>
<keyword evidence="3" id="KW-0862">Zinc</keyword>
<evidence type="ECO:0000313" key="6">
    <source>
        <dbReference type="EMBL" id="RZF44623.1"/>
    </source>
</evidence>
<feature type="region of interest" description="Disordered" evidence="4">
    <location>
        <begin position="337"/>
        <end position="405"/>
    </location>
</feature>
<sequence>MSSAAYVRELDRRFKICPFDENHLIERTRFHSHLIKCKKNHEKSNLVMCPYDGSEYIAPEMMAQHLLVCKKKDLMLMPTESIRDRNLDMDRSLRKIHVTSTEDEKDWDLDDDYMSKDHKDVKESLNKIEETKRSMQPFYENAYGAVLTVGRGSALSHLGALPVSGGRTLALSPSIPKTRGRVPGIEEKKYDEFNVEEKLDDEGNYDDAEVEEDDDDDDDDDDEDSSVDNESFWNHYTDINLPSQQQNQDKVKGVRNSLPSTPSRGQEEEKNISSDAKKDLYDTALANKIVARRGFGRGFSRFLENPPKYEEETKPTTLEVEEDKGKFSYDNIDKMLENISFRPSKASQNGYSTEEEKEDLETASSLSQSVSSTESRSPPRRSQNVSKTNFKSGLPPCLLRRMNQN</sequence>
<dbReference type="GO" id="GO:0008270">
    <property type="term" value="F:zinc ion binding"/>
    <property type="evidence" value="ECO:0007669"/>
    <property type="project" value="UniProtKB-KW"/>
</dbReference>
<dbReference type="AlphaFoldDB" id="A0A482XFR5"/>
<dbReference type="PROSITE" id="PS51800">
    <property type="entry name" value="ZF_CHHC_U11_48K"/>
    <property type="match status" value="2"/>
</dbReference>
<dbReference type="OrthoDB" id="10069248at2759"/>
<feature type="domain" description="CHHC U11-48K-type" evidence="5">
    <location>
        <begin position="46"/>
        <end position="73"/>
    </location>
</feature>
<comment type="caution">
    <text evidence="6">The sequence shown here is derived from an EMBL/GenBank/DDBJ whole genome shotgun (WGS) entry which is preliminary data.</text>
</comment>
<dbReference type="InterPro" id="IPR036236">
    <property type="entry name" value="Znf_C2H2_sf"/>
</dbReference>